<gene>
    <name evidence="2" type="ordered locus">Rfer_4392</name>
</gene>
<dbReference type="OrthoDB" id="7220054at2"/>
<geneLocation type="plasmid" evidence="3">
    <name>pDSM15236</name>
</geneLocation>
<name>Q21Q67_ALBFT</name>
<organism evidence="2 3">
    <name type="scientific">Albidiferax ferrireducens (strain ATCC BAA-621 / DSM 15236 / T118)</name>
    <name type="common">Rhodoferax ferrireducens</name>
    <dbReference type="NCBI Taxonomy" id="338969"/>
    <lineage>
        <taxon>Bacteria</taxon>
        <taxon>Pseudomonadati</taxon>
        <taxon>Pseudomonadota</taxon>
        <taxon>Betaproteobacteria</taxon>
        <taxon>Burkholderiales</taxon>
        <taxon>Comamonadaceae</taxon>
        <taxon>Rhodoferax</taxon>
    </lineage>
</organism>
<sequence length="1049" mass="108585" precursor="true">MSLKKTALALCVASAAALVGSPTLAVTASQQLVLSSALSTLERATISTSLAYQALYVLAAESSDFDGDAAVEAPAMTNVGGAGVPASGGNIPLTSAAPKSDGYEQPFGYCSWDNGSVTGSGNRIAGTNNPAKPTLAIIAKGPNGVFDTSCANIYAGLPAQGDDIVVAYSGLQLQAGVNSNLYVGDAVANLAGLLALDPLSLHDGQIRLTKDSNAIYRWNSGTAAWQTVGVGALAASRLLVSDVNGLVAASAITHSAGSFSGIVNLAATGTISTTGAVTAPWFNGALNGNAATATALQTARSISMTGDGSWSTNFDGSGNATGVMTLANSGVVPGTYGTATSVAAFIVDSKGRVTSASSVPINVVAALGYTPTRSNGDGYSVATQDTRATNFEPQARNSGTYFDFRGNAIDGLANGGTYHGVMTFRPYGSTTDFSGGVAHQMAFTETGEIFRRNSTGAASWSGWSRILDSTNSPNAYNMNQGVRTTDSPTFAGLTTPVLNFNRTSSAASGISWYSSGYNTWVEYMGPAGATGQGPLGNITAPTGSLVTTWGLRSFIENNAGYGWTWESASGSGQPVIVAELSSNTGNFRTMGSVTAASFNSHPTYGGTGTLLDTLNQPYAANMNQYVRTTDAPTFADVYTNGWFRLNAGNNGIYNQATATHWYSETNGSYTIAGNGTNNAQIVFRDSHMGTRRGYVYSDAGGFGLLNDGGNWAVRTNAGGGNAGGSLYGTWDSTNLTANGNQVLHAANFSSYAIARGGDTVDGAIYFRSNKGANSYLQNNSSYGLEVYSSDGGAAAMSFHRGGYYAVNMGLDPDNVLRIGGWSAAASRWQLDMSGNQTLAGSSYAYAYYGTSNVAGTGSASYHPAGIYSTGTNWLYGTVELNGNNINNVNTINAATVNATRFATNQGSQNPDSSHPGYGIRPFYSWNLGQANNAGAGYSNGITIGSNPGDQSYGFQIVQNMWDDNLYFRRYNAGWQGWRRALNNVEDPYPANMNQYLRTTDAATFAALTVNGVVSAAVVQVNQIVSSGAGCGTLGQIARDGNGVLYACQN</sequence>
<accession>Q21Q67</accession>
<evidence type="ECO:0000313" key="3">
    <source>
        <dbReference type="Proteomes" id="UP000008332"/>
    </source>
</evidence>
<keyword evidence="3" id="KW-1185">Reference proteome</keyword>
<keyword evidence="1" id="KW-0732">Signal</keyword>
<dbReference type="eggNOG" id="ENOG5033B7M">
    <property type="taxonomic scope" value="Bacteria"/>
</dbReference>
<proteinExistence type="predicted"/>
<dbReference type="HOGENOM" id="CLU_291164_0_0_4"/>
<feature type="signal peptide" evidence="1">
    <location>
        <begin position="1"/>
        <end position="25"/>
    </location>
</feature>
<evidence type="ECO:0000313" key="2">
    <source>
        <dbReference type="EMBL" id="ABD72078.1"/>
    </source>
</evidence>
<evidence type="ECO:0000256" key="1">
    <source>
        <dbReference type="SAM" id="SignalP"/>
    </source>
</evidence>
<protein>
    <submittedName>
        <fullName evidence="2">Uncharacterized protein</fullName>
    </submittedName>
</protein>
<keyword evidence="2" id="KW-0614">Plasmid</keyword>
<dbReference type="KEGG" id="rfr:Rfer_4392"/>
<reference evidence="3" key="1">
    <citation type="submission" date="2006-02" db="EMBL/GenBank/DDBJ databases">
        <title>Complete sequence of plasmid 1 of Rhodoferax ferrireducens DSM 15236.</title>
        <authorList>
            <person name="Copeland A."/>
            <person name="Lucas S."/>
            <person name="Lapidus A."/>
            <person name="Barry K."/>
            <person name="Detter J.C."/>
            <person name="Glavina del Rio T."/>
            <person name="Hammon N."/>
            <person name="Israni S."/>
            <person name="Pitluck S."/>
            <person name="Brettin T."/>
            <person name="Bruce D."/>
            <person name="Han C."/>
            <person name="Tapia R."/>
            <person name="Gilna P."/>
            <person name="Kiss H."/>
            <person name="Schmutz J."/>
            <person name="Larimer F."/>
            <person name="Land M."/>
            <person name="Kyrpides N."/>
            <person name="Ivanova N."/>
            <person name="Richardson P."/>
        </authorList>
    </citation>
    <scope>NUCLEOTIDE SEQUENCE [LARGE SCALE GENOMIC DNA]</scope>
    <source>
        <strain evidence="3">ATCC BAA-621 / DSM 15236 / T118</strain>
        <plasmid evidence="3">Plasmid pDSM15236</plasmid>
    </source>
</reference>
<dbReference type="EMBL" id="CP000268">
    <property type="protein sequence ID" value="ABD72078.1"/>
    <property type="molecule type" value="Genomic_DNA"/>
</dbReference>
<dbReference type="AlphaFoldDB" id="Q21Q67"/>
<dbReference type="Proteomes" id="UP000008332">
    <property type="component" value="Plasmid unnamed1"/>
</dbReference>
<dbReference type="RefSeq" id="WP_011458661.1">
    <property type="nucleotide sequence ID" value="NC_007901.1"/>
</dbReference>
<feature type="chain" id="PRO_5004200800" evidence="1">
    <location>
        <begin position="26"/>
        <end position="1049"/>
    </location>
</feature>